<accession>A0ABM8IG97</accession>
<keyword evidence="4" id="KW-1003">Cell membrane</keyword>
<dbReference type="PANTHER" id="PTHR32024">
    <property type="entry name" value="TRK SYSTEM POTASSIUM UPTAKE PROTEIN TRKG-RELATED"/>
    <property type="match status" value="1"/>
</dbReference>
<evidence type="ECO:0000256" key="8">
    <source>
        <dbReference type="ARBA" id="ARBA00023136"/>
    </source>
</evidence>
<keyword evidence="3" id="KW-0813">Transport</keyword>
<feature type="transmembrane region" description="Helical" evidence="9">
    <location>
        <begin position="140"/>
        <end position="162"/>
    </location>
</feature>
<organism evidence="10 11">
    <name type="scientific">Turicibacter faecis</name>
    <dbReference type="NCBI Taxonomy" id="2963365"/>
    <lineage>
        <taxon>Bacteria</taxon>
        <taxon>Bacillati</taxon>
        <taxon>Bacillota</taxon>
        <taxon>Erysipelotrichia</taxon>
        <taxon>Erysipelotrichales</taxon>
        <taxon>Turicibacteraceae</taxon>
        <taxon>Turicibacter</taxon>
    </lineage>
</organism>
<gene>
    <name evidence="10" type="ORF">T23_03790</name>
</gene>
<feature type="transmembrane region" description="Helical" evidence="9">
    <location>
        <begin position="273"/>
        <end position="294"/>
    </location>
</feature>
<feature type="transmembrane region" description="Helical" evidence="9">
    <location>
        <begin position="330"/>
        <end position="350"/>
    </location>
</feature>
<evidence type="ECO:0000256" key="6">
    <source>
        <dbReference type="ARBA" id="ARBA00022989"/>
    </source>
</evidence>
<dbReference type="RefSeq" id="WP_338617806.1">
    <property type="nucleotide sequence ID" value="NZ_AP028127.1"/>
</dbReference>
<dbReference type="InterPro" id="IPR003445">
    <property type="entry name" value="Cat_transpt"/>
</dbReference>
<dbReference type="PANTHER" id="PTHR32024:SF2">
    <property type="entry name" value="TRK SYSTEM POTASSIUM UPTAKE PROTEIN TRKG-RELATED"/>
    <property type="match status" value="1"/>
</dbReference>
<evidence type="ECO:0000256" key="4">
    <source>
        <dbReference type="ARBA" id="ARBA00022475"/>
    </source>
</evidence>
<reference evidence="10" key="1">
    <citation type="journal article" date="2024" name="Int. J. Syst. Evol. Microbiol.">
        <title>Turicibacter faecis sp. nov., isolated from faeces of heart failure mouse model.</title>
        <authorList>
            <person name="Imamura Y."/>
            <person name="Motooka D."/>
            <person name="Nakajima Y."/>
            <person name="Ito S."/>
            <person name="Kitakaze M."/>
            <person name="Iida T."/>
            <person name="Nakamura S."/>
        </authorList>
    </citation>
    <scope>NUCLEOTIDE SEQUENCE</scope>
    <source>
        <strain evidence="10">TC023</strain>
    </source>
</reference>
<evidence type="ECO:0000256" key="7">
    <source>
        <dbReference type="ARBA" id="ARBA00023065"/>
    </source>
</evidence>
<dbReference type="Pfam" id="PF02386">
    <property type="entry name" value="TrkH"/>
    <property type="match status" value="1"/>
</dbReference>
<feature type="transmembrane region" description="Helical" evidence="9">
    <location>
        <begin position="12"/>
        <end position="33"/>
    </location>
</feature>
<feature type="transmembrane region" description="Helical" evidence="9">
    <location>
        <begin position="234"/>
        <end position="253"/>
    </location>
</feature>
<evidence type="ECO:0000313" key="11">
    <source>
        <dbReference type="Proteomes" id="UP001432099"/>
    </source>
</evidence>
<feature type="transmembrane region" description="Helical" evidence="9">
    <location>
        <begin position="45"/>
        <end position="65"/>
    </location>
</feature>
<evidence type="ECO:0000256" key="5">
    <source>
        <dbReference type="ARBA" id="ARBA00022692"/>
    </source>
</evidence>
<keyword evidence="11" id="KW-1185">Reference proteome</keyword>
<keyword evidence="5 9" id="KW-0812">Transmembrane</keyword>
<feature type="transmembrane region" description="Helical" evidence="9">
    <location>
        <begin position="451"/>
        <end position="475"/>
    </location>
</feature>
<feature type="transmembrane region" description="Helical" evidence="9">
    <location>
        <begin position="182"/>
        <end position="201"/>
    </location>
</feature>
<evidence type="ECO:0000256" key="3">
    <source>
        <dbReference type="ARBA" id="ARBA00022448"/>
    </source>
</evidence>
<feature type="transmembrane region" description="Helical" evidence="9">
    <location>
        <begin position="77"/>
        <end position="97"/>
    </location>
</feature>
<keyword evidence="8 9" id="KW-0472">Membrane</keyword>
<feature type="transmembrane region" description="Helical" evidence="9">
    <location>
        <begin position="402"/>
        <end position="420"/>
    </location>
</feature>
<keyword evidence="6 9" id="KW-1133">Transmembrane helix</keyword>
<name>A0ABM8IG97_9FIRM</name>
<comment type="subcellular location">
    <subcellularLocation>
        <location evidence="1">Cell membrane</location>
        <topology evidence="1">Multi-pass membrane protein</topology>
    </subcellularLocation>
</comment>
<comment type="similarity">
    <text evidence="2">Belongs to the TrkH potassium transport family.</text>
</comment>
<keyword evidence="7" id="KW-0406">Ion transport</keyword>
<proteinExistence type="inferred from homology"/>
<evidence type="ECO:0000313" key="10">
    <source>
        <dbReference type="EMBL" id="BEH90277.1"/>
    </source>
</evidence>
<dbReference type="Proteomes" id="UP001432099">
    <property type="component" value="Chromosome"/>
</dbReference>
<evidence type="ECO:0000256" key="2">
    <source>
        <dbReference type="ARBA" id="ARBA00009137"/>
    </source>
</evidence>
<protein>
    <submittedName>
        <fullName evidence="10">Potassium transporter</fullName>
    </submittedName>
</protein>
<sequence>MKRVKQKYLIMAYLSRFMMIIGLILFIPLLVLPFYPQEVIYCKDFIIPALIAILLGGGLTKVLPFERSQRLSVGDDAVIVVGAWILAIVFSAMPFVFSHQLNVTQAIFESVSGWTTTGLSVVNTEQTAHIFLIHRSVTQFFGGVGIVLVLLSALSSTFGLQLYQSEGHNDYLLPNLIKSSRLILGIYFGYIMIGVLLYTLFGMPLFDAINHSIGALSTGGFSVKTLSIEAYDSVAIEVITIVLMLLGTTNFAAHLLLLRGRLKSFFKLGEIKFMALLIGIGVALLTVSLAGTVLGSLGDSFRVAIFQVISALSTTGYATTSYTTFTSSALFIMIVLMIIGGGAGSTSGGIKLYRFLLLVKQSIWNVYLQFKPEHLIKEPFVLKPEGKVYLTNDDFKEASNYAFIYMVLLGIGTFIFLVMGYPLQESLFEFASSLGTVGLSIGITAPDLHPLLLWTEIVGMLFGRLEIWVIFISLIKICTRRKRGRN</sequence>
<evidence type="ECO:0000256" key="9">
    <source>
        <dbReference type="SAM" id="Phobius"/>
    </source>
</evidence>
<dbReference type="EMBL" id="AP028127">
    <property type="protein sequence ID" value="BEH90277.1"/>
    <property type="molecule type" value="Genomic_DNA"/>
</dbReference>
<evidence type="ECO:0000256" key="1">
    <source>
        <dbReference type="ARBA" id="ARBA00004651"/>
    </source>
</evidence>